<dbReference type="PANTHER" id="PTHR10192:SF30">
    <property type="entry name" value="MOLYBDOPTERIN ADENYLYLTRANSFERASE"/>
    <property type="match status" value="1"/>
</dbReference>
<keyword evidence="4 6" id="KW-0501">Molybdenum cofactor biosynthesis</keyword>
<dbReference type="EC" id="2.10.1.1" evidence="6"/>
<keyword evidence="6" id="KW-0479">Metal-binding</keyword>
<keyword evidence="6" id="KW-0460">Magnesium</keyword>
<dbReference type="Gene3D" id="3.90.105.10">
    <property type="entry name" value="Molybdopterin biosynthesis moea protein, domain 2"/>
    <property type="match status" value="1"/>
</dbReference>
<dbReference type="InterPro" id="IPR001453">
    <property type="entry name" value="MoaB/Mog_dom"/>
</dbReference>
<sequence length="409" mass="45281">MLTPYIKAKNEMLKAAKKGSSSVENITLSETNNRFLAQNITSNENFPSYNNSAMDGIAVKYNTTENATEDSPCWFEIIDKIAAGDNALVDNSNKNTAVKIMTGAPIPKGFDAIIPVEKIQEKDNKVAVFSPVKQYANIRFAGEDIKTSQMLLNKGTRINSQKIMALASLGANDIEVFKKIPTLIISTGKELAEKNIDPQFQIRDCNTPFLMESLKNDFSISSKHIKITSDSDEEFIKIIKSQIAQDTPPRIIISTGAVSAGEYDFIPRSLKTIGANIIWHKVAIRPGKPTLFAILPNGSYYFGLPGNPGSVASGYHFFVTPFISSLYSIPQKKRTYAKLDNDIELQKPLTFFLRGILSTNDLGELIVNIPKAQASFMVSPMITSNTWVQLDGTLKQFKKGDIVRVYPFE</sequence>
<gene>
    <name evidence="8" type="ORF">CDV26_01165</name>
</gene>
<evidence type="ECO:0000313" key="8">
    <source>
        <dbReference type="EMBL" id="ASG67178.1"/>
    </source>
</evidence>
<accession>A0ABM6LWW1</accession>
<dbReference type="PANTHER" id="PTHR10192">
    <property type="entry name" value="MOLYBDOPTERIN BIOSYNTHESIS PROTEIN"/>
    <property type="match status" value="1"/>
</dbReference>
<dbReference type="Proteomes" id="UP000249910">
    <property type="component" value="Chromosome"/>
</dbReference>
<dbReference type="InterPro" id="IPR038987">
    <property type="entry name" value="MoeA-like"/>
</dbReference>
<dbReference type="InterPro" id="IPR008284">
    <property type="entry name" value="MoCF_biosynth_CS"/>
</dbReference>
<comment type="function">
    <text evidence="1 6">Catalyzes the insertion of molybdate into adenylated molybdopterin with the concomitant release of AMP.</text>
</comment>
<dbReference type="SUPFAM" id="SSF63867">
    <property type="entry name" value="MoeA C-terminal domain-like"/>
    <property type="match status" value="1"/>
</dbReference>
<evidence type="ECO:0000256" key="4">
    <source>
        <dbReference type="ARBA" id="ARBA00023150"/>
    </source>
</evidence>
<protein>
    <recommendedName>
        <fullName evidence="6">Molybdopterin molybdenumtransferase</fullName>
        <ecNumber evidence="6">2.10.1.1</ecNumber>
    </recommendedName>
</protein>
<comment type="cofactor">
    <cofactor evidence="6">
        <name>Mg(2+)</name>
        <dbReference type="ChEBI" id="CHEBI:18420"/>
    </cofactor>
</comment>
<comment type="pathway">
    <text evidence="2 6">Cofactor biosynthesis; molybdopterin biosynthesis.</text>
</comment>
<keyword evidence="6" id="KW-0500">Molybdenum</keyword>
<dbReference type="Gene3D" id="3.40.980.10">
    <property type="entry name" value="MoaB/Mog-like domain"/>
    <property type="match status" value="1"/>
</dbReference>
<dbReference type="InterPro" id="IPR036688">
    <property type="entry name" value="MoeA_C_domain_IV_sf"/>
</dbReference>
<dbReference type="Gene3D" id="2.170.190.11">
    <property type="entry name" value="Molybdopterin biosynthesis moea protein, domain 3"/>
    <property type="match status" value="1"/>
</dbReference>
<name>A0ABM6LWW1_9GAMM</name>
<dbReference type="InterPro" id="IPR036135">
    <property type="entry name" value="MoeA_linker/N_sf"/>
</dbReference>
<dbReference type="SUPFAM" id="SSF53218">
    <property type="entry name" value="Molybdenum cofactor biosynthesis proteins"/>
    <property type="match status" value="1"/>
</dbReference>
<dbReference type="Pfam" id="PF03453">
    <property type="entry name" value="MoeA_N"/>
    <property type="match status" value="1"/>
</dbReference>
<evidence type="ECO:0000256" key="5">
    <source>
        <dbReference type="ARBA" id="ARBA00047317"/>
    </source>
</evidence>
<dbReference type="EMBL" id="CP022132">
    <property type="protein sequence ID" value="ASG67178.1"/>
    <property type="molecule type" value="Genomic_DNA"/>
</dbReference>
<dbReference type="Gene3D" id="2.40.340.10">
    <property type="entry name" value="MoeA, C-terminal, domain IV"/>
    <property type="match status" value="1"/>
</dbReference>
<evidence type="ECO:0000256" key="1">
    <source>
        <dbReference type="ARBA" id="ARBA00002901"/>
    </source>
</evidence>
<dbReference type="InterPro" id="IPR036425">
    <property type="entry name" value="MoaB/Mog-like_dom_sf"/>
</dbReference>
<dbReference type="RefSeq" id="WP_088771734.1">
    <property type="nucleotide sequence ID" value="NZ_AP023082.1"/>
</dbReference>
<reference evidence="8 9" key="1">
    <citation type="submission" date="2017-06" db="EMBL/GenBank/DDBJ databases">
        <title>Complete genome of Francisella halioticida.</title>
        <authorList>
            <person name="Sjodin A."/>
        </authorList>
    </citation>
    <scope>NUCLEOTIDE SEQUENCE [LARGE SCALE GENOMIC DNA]</scope>
    <source>
        <strain evidence="8 9">DSM 23729</strain>
    </source>
</reference>
<evidence type="ECO:0000256" key="2">
    <source>
        <dbReference type="ARBA" id="ARBA00005046"/>
    </source>
</evidence>
<evidence type="ECO:0000256" key="6">
    <source>
        <dbReference type="RuleBase" id="RU365090"/>
    </source>
</evidence>
<dbReference type="SMART" id="SM00852">
    <property type="entry name" value="MoCF_biosynth"/>
    <property type="match status" value="1"/>
</dbReference>
<evidence type="ECO:0000313" key="9">
    <source>
        <dbReference type="Proteomes" id="UP000249910"/>
    </source>
</evidence>
<comment type="catalytic activity">
    <reaction evidence="5">
        <text>adenylyl-molybdopterin + molybdate = Mo-molybdopterin + AMP + H(+)</text>
        <dbReference type="Rhea" id="RHEA:35047"/>
        <dbReference type="ChEBI" id="CHEBI:15378"/>
        <dbReference type="ChEBI" id="CHEBI:36264"/>
        <dbReference type="ChEBI" id="CHEBI:62727"/>
        <dbReference type="ChEBI" id="CHEBI:71302"/>
        <dbReference type="ChEBI" id="CHEBI:456215"/>
        <dbReference type="EC" id="2.10.1.1"/>
    </reaction>
</comment>
<dbReference type="CDD" id="cd00887">
    <property type="entry name" value="MoeA"/>
    <property type="match status" value="1"/>
</dbReference>
<evidence type="ECO:0000256" key="3">
    <source>
        <dbReference type="ARBA" id="ARBA00010763"/>
    </source>
</evidence>
<dbReference type="Pfam" id="PF00994">
    <property type="entry name" value="MoCF_biosynth"/>
    <property type="match status" value="1"/>
</dbReference>
<dbReference type="PROSITE" id="PS01079">
    <property type="entry name" value="MOCF_BIOSYNTHESIS_2"/>
    <property type="match status" value="1"/>
</dbReference>
<keyword evidence="9" id="KW-1185">Reference proteome</keyword>
<dbReference type="SUPFAM" id="SSF63882">
    <property type="entry name" value="MoeA N-terminal region -like"/>
    <property type="match status" value="1"/>
</dbReference>
<proteinExistence type="inferred from homology"/>
<organism evidence="8 9">
    <name type="scientific">Francisella halioticida</name>
    <dbReference type="NCBI Taxonomy" id="549298"/>
    <lineage>
        <taxon>Bacteria</taxon>
        <taxon>Pseudomonadati</taxon>
        <taxon>Pseudomonadota</taxon>
        <taxon>Gammaproteobacteria</taxon>
        <taxon>Thiotrichales</taxon>
        <taxon>Francisellaceae</taxon>
        <taxon>Francisella</taxon>
    </lineage>
</organism>
<evidence type="ECO:0000259" key="7">
    <source>
        <dbReference type="SMART" id="SM00852"/>
    </source>
</evidence>
<dbReference type="InterPro" id="IPR005110">
    <property type="entry name" value="MoeA_linker/N"/>
</dbReference>
<dbReference type="Pfam" id="PF03454">
    <property type="entry name" value="MoeA_C"/>
    <property type="match status" value="1"/>
</dbReference>
<keyword evidence="6" id="KW-0808">Transferase</keyword>
<comment type="similarity">
    <text evidence="3 6">Belongs to the MoeA family.</text>
</comment>
<dbReference type="InterPro" id="IPR005111">
    <property type="entry name" value="MoeA_C_domain_IV"/>
</dbReference>
<feature type="domain" description="MoaB/Mog" evidence="7">
    <location>
        <begin position="183"/>
        <end position="325"/>
    </location>
</feature>